<dbReference type="Pfam" id="PF12796">
    <property type="entry name" value="Ank_2"/>
    <property type="match status" value="4"/>
</dbReference>
<feature type="compositionally biased region" description="Polar residues" evidence="4">
    <location>
        <begin position="451"/>
        <end position="474"/>
    </location>
</feature>
<evidence type="ECO:0000313" key="8">
    <source>
        <dbReference type="Proteomes" id="UP000070720"/>
    </source>
</evidence>
<dbReference type="EnsemblFungi" id="CEF76093">
    <property type="protein sequence ID" value="CEF76093"/>
    <property type="gene ID" value="FGRRES_17412_M"/>
</dbReference>
<dbReference type="CDD" id="cd12885">
    <property type="entry name" value="SPRY_RanBP_like"/>
    <property type="match status" value="1"/>
</dbReference>
<feature type="repeat" description="ANK" evidence="3">
    <location>
        <begin position="616"/>
        <end position="648"/>
    </location>
</feature>
<dbReference type="InterPro" id="IPR001870">
    <property type="entry name" value="B30.2/SPRY"/>
</dbReference>
<sequence>MGTIYPFDFVDTVEPEVPYPKQKIHEALSHTRETQYWEKAERESPNRDAQKVMAVRKRLGDLCEWKTRAFKPALSLVRPIERFLDEFAPDGLSGEDSILWEIPLRSSGDTPGTVGLKIDKKAKGWKINAGEVEAILSIWMANLEAHNTRHANHDKNMEWQRSKPGVALGVDYCRILGRKYDNGVLERDINWWVRNPAISEIETEKQAAEAKSNSEQEPSREKSFQHRGSTTKNKSSLKPSSSEQTTSTNVPYTYDSSKHKSVKIVIGYTEPTEAKGPQTLLVQHSTAATATIVVQHLFTHFIWTIVDRLPKHFLGQGPPMFMIIKSGIGRKLSHQNLTKFVLHAEKEDLGTFDDVLLCLIPVFSIKDRLRNDATFQFDLSGFPERKSWPKAASNYSALLKSMSKSPESVIEDSLILTEVAYALDYIYMMALDAKHSRRDEYTNTNKEAKQQESLGTKNSRTDSNTAKADSMISGQQSTKDLQDLQTYISKAFPGAFKRMWLFYKLQGRAEFFLELKESCQKRTKEATWLLEPMSQDMKVFMEQIRFTKLHQQTSNNKQIDLGELQEKKFETRDVFGWTALHYAAACDDLQVIGCSSAGQAALSDEKRPKDWWFDNFGRSPTHIACLSGNLEFLKILLANSSDQDVRSALQYRGLDGMTPVHLAVVRGHEKCLQAFFKLSYFYELDFKEDAWKRSPVHLAIAQGKYSCCTALLENGELEFKPSTLDTLGKSALSYLDEKNDEQRNLGHLLLNKYSKKFQDKDNEGQTVWHYAVRFLSDDYIGLLRDKLLATLEEKHERSIDSVNRAQESPLHLAVHRKNDELVGRLLSMGAHLSTNKDKSQSPLTLACSLGRLKMVNTMLESKSRAAEDQDGKGKLALHYVAESRECDDEVRPEIMNRLVEAMRNADMKSIDVKDNHGRTPLHIATENANISAVSTLISSGADPNTKDKDGANALHYALASWRGGQRSAEGMQKITQSLLTKAPACMDATDNMGSTPLTLACRMGKPLGFIHQVVELSKQKGSKINLNQPDGLFGQSPLTWACEMEEKAIVMTLLESAAVDLSQRSTGCMGYTPLHFALKKKNQQIVQTLVCNPKRHADIDVPSSESPDLIEFACRESDQHCIETLLLHPEAKSSKFLTSAWKRAVQQPSRIADMTCLTITDGRLPMLQADPYAEPSTFVNLFRGPELETSTCHSHDQCFHENLDITLPKNDPLHEKFCYLRTKQPVPPNVEYFYFEVKIIRPLQMKECAVGFCQEDVLENRLPGWDEGSFAYHGDDGGFYVSNASGDPQENDEIFDKDDVVGCGLNLKTGHGYRTKNGVLLGSRNTVLNWEILPLHCCKDKW</sequence>
<dbReference type="SUPFAM" id="SSF48403">
    <property type="entry name" value="Ankyrin repeat"/>
    <property type="match status" value="2"/>
</dbReference>
<evidence type="ECO:0000256" key="3">
    <source>
        <dbReference type="PROSITE-ProRule" id="PRU00023"/>
    </source>
</evidence>
<reference evidence="7 8" key="2">
    <citation type="journal article" date="2010" name="Nature">
        <title>Comparative genomics reveals mobile pathogenicity chromosomes in Fusarium.</title>
        <authorList>
            <person name="Ma L.J."/>
            <person name="van der Does H.C."/>
            <person name="Borkovich K.A."/>
            <person name="Coleman J.J."/>
            <person name="Daboussi M.J."/>
            <person name="Di Pietro A."/>
            <person name="Dufresne M."/>
            <person name="Freitag M."/>
            <person name="Grabherr M."/>
            <person name="Henrissat B."/>
            <person name="Houterman P.M."/>
            <person name="Kang S."/>
            <person name="Shim W.B."/>
            <person name="Woloshuk C."/>
            <person name="Xie X."/>
            <person name="Xu J.R."/>
            <person name="Antoniw J."/>
            <person name="Baker S.E."/>
            <person name="Bluhm B.H."/>
            <person name="Breakspear A."/>
            <person name="Brown D.W."/>
            <person name="Butchko R.A."/>
            <person name="Chapman S."/>
            <person name="Coulson R."/>
            <person name="Coutinho P.M."/>
            <person name="Danchin E.G."/>
            <person name="Diener A."/>
            <person name="Gale L.R."/>
            <person name="Gardiner D.M."/>
            <person name="Goff S."/>
            <person name="Hammond-Kosack K.E."/>
            <person name="Hilburn K."/>
            <person name="Hua-Van A."/>
            <person name="Jonkers W."/>
            <person name="Kazan K."/>
            <person name="Kodira C.D."/>
            <person name="Koehrsen M."/>
            <person name="Kumar L."/>
            <person name="Lee Y.H."/>
            <person name="Li L."/>
            <person name="Manners J.M."/>
            <person name="Miranda-Saavedra D."/>
            <person name="Mukherjee M."/>
            <person name="Park G."/>
            <person name="Park J."/>
            <person name="Park S.Y."/>
            <person name="Proctor R.H."/>
            <person name="Regev A."/>
            <person name="Ruiz-Roldan M.C."/>
            <person name="Sain D."/>
            <person name="Sakthikumar S."/>
            <person name="Sykes S."/>
            <person name="Schwartz D.C."/>
            <person name="Turgeon B.G."/>
            <person name="Wapinski I."/>
            <person name="Yoder O."/>
            <person name="Young S."/>
            <person name="Zeng Q."/>
            <person name="Zhou S."/>
            <person name="Galagan J."/>
            <person name="Cuomo C.A."/>
            <person name="Kistler H.C."/>
            <person name="Rep M."/>
        </authorList>
    </citation>
    <scope>GENOME REANNOTATION</scope>
    <source>
        <strain evidence="8">ATCC MYA-4620 / CBS 123657 / FGSC 9075 / NRRL 31084 / PH-1</strain>
        <strain evidence="7">PH-1 / ATCC MYA-4620 / FGSC 9075 / NRRL 31084</strain>
    </source>
</reference>
<dbReference type="InterPro" id="IPR044736">
    <property type="entry name" value="Gid1/RanBPM/SPLA_SPRY"/>
</dbReference>
<evidence type="ECO:0000256" key="2">
    <source>
        <dbReference type="ARBA" id="ARBA00023043"/>
    </source>
</evidence>
<evidence type="ECO:0000313" key="6">
    <source>
        <dbReference type="EMBL" id="CEF76093.1"/>
    </source>
</evidence>
<feature type="compositionally biased region" description="Polar residues" evidence="4">
    <location>
        <begin position="226"/>
        <end position="254"/>
    </location>
</feature>
<accession>A0A098DAZ8</accession>
<keyword evidence="1" id="KW-0677">Repeat</keyword>
<feature type="region of interest" description="Disordered" evidence="4">
    <location>
        <begin position="441"/>
        <end position="474"/>
    </location>
</feature>
<dbReference type="SUPFAM" id="SSF49899">
    <property type="entry name" value="Concanavalin A-like lectins/glucanases"/>
    <property type="match status" value="1"/>
</dbReference>
<feature type="repeat" description="ANK" evidence="3">
    <location>
        <begin position="1069"/>
        <end position="1090"/>
    </location>
</feature>
<dbReference type="Proteomes" id="UP000070720">
    <property type="component" value="Chromosome 1"/>
</dbReference>
<organism evidence="6 8">
    <name type="scientific">Gibberella zeae (strain ATCC MYA-4620 / CBS 123657 / FGSC 9075 / NRRL 31084 / PH-1)</name>
    <name type="common">Wheat head blight fungus</name>
    <name type="synonym">Fusarium graminearum</name>
    <dbReference type="NCBI Taxonomy" id="229533"/>
    <lineage>
        <taxon>Eukaryota</taxon>
        <taxon>Fungi</taxon>
        <taxon>Dikarya</taxon>
        <taxon>Ascomycota</taxon>
        <taxon>Pezizomycotina</taxon>
        <taxon>Sordariomycetes</taxon>
        <taxon>Hypocreomycetidae</taxon>
        <taxon>Hypocreales</taxon>
        <taxon>Nectriaceae</taxon>
        <taxon>Fusarium</taxon>
    </lineage>
</organism>
<dbReference type="Gene3D" id="2.60.120.920">
    <property type="match status" value="1"/>
</dbReference>
<keyword evidence="2 3" id="KW-0040">ANK repeat</keyword>
<gene>
    <name evidence="7" type="primary">FG10633.1</name>
    <name evidence="6" type="ORF">FGRAMPH1_01T08581</name>
</gene>
<proteinExistence type="predicted"/>
<dbReference type="PROSITE" id="PS50297">
    <property type="entry name" value="ANK_REP_REGION"/>
    <property type="match status" value="4"/>
</dbReference>
<dbReference type="InterPro" id="IPR043136">
    <property type="entry name" value="B30.2/SPRY_sf"/>
</dbReference>
<dbReference type="InterPro" id="IPR013320">
    <property type="entry name" value="ConA-like_dom_sf"/>
</dbReference>
<dbReference type="PRINTS" id="PR01415">
    <property type="entry name" value="ANKYRIN"/>
</dbReference>
<name>A0A098DAZ8_GIBZE</name>
<evidence type="ECO:0000256" key="1">
    <source>
        <dbReference type="ARBA" id="ARBA00022737"/>
    </source>
</evidence>
<dbReference type="Pfam" id="PF00622">
    <property type="entry name" value="SPRY"/>
    <property type="match status" value="1"/>
</dbReference>
<feature type="repeat" description="ANK" evidence="3">
    <location>
        <begin position="805"/>
        <end position="837"/>
    </location>
</feature>
<feature type="domain" description="B30.2/SPRY" evidence="5">
    <location>
        <begin position="1147"/>
        <end position="1342"/>
    </location>
</feature>
<dbReference type="EMBL" id="HG970332">
    <property type="protein sequence ID" value="CEF76093.1"/>
    <property type="molecule type" value="Genomic_DNA"/>
</dbReference>
<dbReference type="VEuPathDB" id="FungiDB:FGRAMPH1_01G08581"/>
<evidence type="ECO:0000256" key="4">
    <source>
        <dbReference type="SAM" id="MobiDB-lite"/>
    </source>
</evidence>
<feature type="region of interest" description="Disordered" evidence="4">
    <location>
        <begin position="203"/>
        <end position="254"/>
    </location>
</feature>
<dbReference type="InterPro" id="IPR002110">
    <property type="entry name" value="Ankyrin_rpt"/>
</dbReference>
<dbReference type="PROSITE" id="PS50088">
    <property type="entry name" value="ANK_REPEAT"/>
    <property type="match status" value="4"/>
</dbReference>
<dbReference type="eggNOG" id="KOG0504">
    <property type="taxonomic scope" value="Eukaryota"/>
</dbReference>
<dbReference type="SMART" id="SM00449">
    <property type="entry name" value="SPRY"/>
    <property type="match status" value="1"/>
</dbReference>
<dbReference type="PANTHER" id="PTHR24198:SF165">
    <property type="entry name" value="ANKYRIN REPEAT-CONTAINING PROTEIN-RELATED"/>
    <property type="match status" value="1"/>
</dbReference>
<feature type="repeat" description="ANK" evidence="3">
    <location>
        <begin position="916"/>
        <end position="948"/>
    </location>
</feature>
<dbReference type="Gene3D" id="1.25.40.20">
    <property type="entry name" value="Ankyrin repeat-containing domain"/>
    <property type="match status" value="3"/>
</dbReference>
<dbReference type="SMART" id="SM00248">
    <property type="entry name" value="ANK"/>
    <property type="match status" value="13"/>
</dbReference>
<evidence type="ECO:0000313" key="7">
    <source>
        <dbReference type="EnsemblFungi" id="CEF76093"/>
    </source>
</evidence>
<accession>A0A0E0RXW8</accession>
<feature type="compositionally biased region" description="Basic and acidic residues" evidence="4">
    <location>
        <begin position="441"/>
        <end position="450"/>
    </location>
</feature>
<reference evidence="7" key="4">
    <citation type="submission" date="2017-01" db="UniProtKB">
        <authorList>
            <consortium name="EnsemblFungi"/>
        </authorList>
    </citation>
    <scope>IDENTIFICATION</scope>
    <source>
        <strain evidence="7">PH-1 / ATCC MYA-4620 / FGSC 9075 / NRRL 31084</strain>
    </source>
</reference>
<keyword evidence="8" id="KW-1185">Reference proteome</keyword>
<reference evidence="7 8" key="1">
    <citation type="journal article" date="2007" name="Science">
        <title>The Fusarium graminearum genome reveals a link between localized polymorphism and pathogen specialization.</title>
        <authorList>
            <person name="Cuomo C.A."/>
            <person name="Gueldener U."/>
            <person name="Xu J.-R."/>
            <person name="Trail F."/>
            <person name="Turgeon B.G."/>
            <person name="Di Pietro A."/>
            <person name="Walton J.D."/>
            <person name="Ma L.-J."/>
            <person name="Baker S.E."/>
            <person name="Rep M."/>
            <person name="Adam G."/>
            <person name="Antoniw J."/>
            <person name="Baldwin T."/>
            <person name="Calvo S.E."/>
            <person name="Chang Y.-L."/>
            <person name="DeCaprio D."/>
            <person name="Gale L.R."/>
            <person name="Gnerre S."/>
            <person name="Goswami R.S."/>
            <person name="Hammond-Kosack K."/>
            <person name="Harris L.J."/>
            <person name="Hilburn K."/>
            <person name="Kennell J.C."/>
            <person name="Kroken S."/>
            <person name="Magnuson J.K."/>
            <person name="Mannhaupt G."/>
            <person name="Mauceli E.W."/>
            <person name="Mewes H.-W."/>
            <person name="Mitterbauer R."/>
            <person name="Muehlbauer G."/>
            <person name="Muensterkoetter M."/>
            <person name="Nelson D."/>
            <person name="O'Donnell K."/>
            <person name="Ouellet T."/>
            <person name="Qi W."/>
            <person name="Quesneville H."/>
            <person name="Roncero M.I.G."/>
            <person name="Seong K.-Y."/>
            <person name="Tetko I.V."/>
            <person name="Urban M."/>
            <person name="Waalwijk C."/>
            <person name="Ward T.J."/>
            <person name="Yao J."/>
            <person name="Birren B.W."/>
            <person name="Kistler H.C."/>
        </authorList>
    </citation>
    <scope>NUCLEOTIDE SEQUENCE [LARGE SCALE GENOMIC DNA]</scope>
    <source>
        <strain evidence="8">ATCC MYA-4620 / CBS 123657 / FGSC 9075 / NRRL 31084 / PH-1</strain>
        <strain evidence="7">PH-1 / ATCC MYA-4620 / FGSC 9075 / NRRL 31084</strain>
    </source>
</reference>
<feature type="compositionally biased region" description="Basic and acidic residues" evidence="4">
    <location>
        <begin position="203"/>
        <end position="224"/>
    </location>
</feature>
<dbReference type="PANTHER" id="PTHR24198">
    <property type="entry name" value="ANKYRIN REPEAT AND PROTEIN KINASE DOMAIN-CONTAINING PROTEIN"/>
    <property type="match status" value="1"/>
</dbReference>
<protein>
    <submittedName>
        <fullName evidence="6">Chromosome 1, complete genome</fullName>
    </submittedName>
</protein>
<reference evidence="6 8" key="3">
    <citation type="journal article" date="2015" name="BMC Genomics">
        <title>The completed genome sequence of the pathogenic ascomycete fungus Fusarium graminearum.</title>
        <authorList>
            <person name="King R."/>
            <person name="Urban M."/>
            <person name="Hammond-Kosack M.C."/>
            <person name="Hassani-Pak K."/>
            <person name="Hammond-Kosack K.E."/>
        </authorList>
    </citation>
    <scope>NUCLEOTIDE SEQUENCE [LARGE SCALE GENOMIC DNA]</scope>
    <source>
        <strain evidence="8">ATCC MYA-4620 / CBS 123657 / FGSC 9075 / NRRL 31084 / PH-1</strain>
        <strain evidence="6">PH-1</strain>
    </source>
</reference>
<dbReference type="InterPro" id="IPR036770">
    <property type="entry name" value="Ankyrin_rpt-contain_sf"/>
</dbReference>
<dbReference type="InterPro" id="IPR003877">
    <property type="entry name" value="SPRY_dom"/>
</dbReference>
<dbReference type="InParanoid" id="A0A098DAZ8"/>
<dbReference type="PROSITE" id="PS50188">
    <property type="entry name" value="B302_SPRY"/>
    <property type="match status" value="1"/>
</dbReference>
<evidence type="ECO:0000259" key="5">
    <source>
        <dbReference type="PROSITE" id="PS50188"/>
    </source>
</evidence>